<gene>
    <name evidence="2" type="ORF">MUY34_09430</name>
</gene>
<keyword evidence="3" id="KW-1185">Reference proteome</keyword>
<evidence type="ECO:0000313" key="2">
    <source>
        <dbReference type="EMBL" id="MCK8480843.1"/>
    </source>
</evidence>
<comment type="caution">
    <text evidence="2">The sequence shown here is derived from an EMBL/GenBank/DDBJ whole genome shotgun (WGS) entry which is preliminary data.</text>
</comment>
<sequence length="649" mass="75159">MSKEELRETYNSADTSANATVLYRNESIKFNWQQDKGFFQVRKVHERIKIYNKEGFDWASKKVRLFSRSAGNSESLNDLKGYTYNLENDKIVKGKLKKNGVFEEVANKYWKFKSFTMPSIKEGCVIEFSYEIESPYLQIDDILFQYTIPIKQFDLSINTIEYFTYNKLLNPKSDYYPKLTETVADRELDFSYRQETTYRGGANMGIEKAKTIKDVKRLYENVIRSSSINIPALNEEPFIDNLENYRAKLILELVAVKYPNEHEKRLSTSWDKVTETIYKNPSFGDQLDKSSYYKDDVDAILAGVTDPVEKSFLIFNYVKSKINWNDFYGYASDIGVRKAYKDGVGNVADINLMLISMLRYAGLRANPVLVSTKNNGIPLFPTRQGFNYVICMIESEDFNVLLDATEDYSTYNVLPTRVLNWQGRVIRENGSSAWINLSPSSLSTDVTSLNVKINPDLTIEGKVRQQKTDYTAMNYRNRYANLSTDEHIKSLERNNGELEIMDIEIENNKDYTKPLKLTYDYNLVDGIEEIGENLYLSPMLFFASEDNPFKQETRNFPIDLTYPFSDKYIINIMIPEGYAIESLPQSGKIQFNDVGDFTYLSKQNGSFLQLTVSLNMKTSIILAQDYETFKEFYSKVIEKQSEKIVLKKI</sequence>
<protein>
    <recommendedName>
        <fullName evidence="1">Transglutaminase-like domain-containing protein</fullName>
    </recommendedName>
</protein>
<dbReference type="Gene3D" id="2.60.40.3140">
    <property type="match status" value="1"/>
</dbReference>
<evidence type="ECO:0000313" key="3">
    <source>
        <dbReference type="Proteomes" id="UP001203687"/>
    </source>
</evidence>
<name>A0ABT0H901_9FLAO</name>
<organism evidence="2 3">
    <name type="scientific">Psychroserpens algicola</name>
    <dbReference type="NCBI Taxonomy" id="1719034"/>
    <lineage>
        <taxon>Bacteria</taxon>
        <taxon>Pseudomonadati</taxon>
        <taxon>Bacteroidota</taxon>
        <taxon>Flavobacteriia</taxon>
        <taxon>Flavobacteriales</taxon>
        <taxon>Flavobacteriaceae</taxon>
        <taxon>Psychroserpens</taxon>
    </lineage>
</organism>
<accession>A0ABT0H901</accession>
<dbReference type="Gene3D" id="2.60.120.1130">
    <property type="match status" value="1"/>
</dbReference>
<dbReference type="EMBL" id="JALPQF010000008">
    <property type="protein sequence ID" value="MCK8480843.1"/>
    <property type="molecule type" value="Genomic_DNA"/>
</dbReference>
<reference evidence="2" key="1">
    <citation type="submission" date="2022-04" db="EMBL/GenBank/DDBJ databases">
        <authorList>
            <person name="Ren T."/>
        </authorList>
    </citation>
    <scope>NUCLEOTIDE SEQUENCE</scope>
    <source>
        <strain evidence="2">F63249</strain>
    </source>
</reference>
<dbReference type="Proteomes" id="UP001203687">
    <property type="component" value="Unassembled WGS sequence"/>
</dbReference>
<proteinExistence type="predicted"/>
<evidence type="ECO:0000259" key="1">
    <source>
        <dbReference type="Pfam" id="PF01841"/>
    </source>
</evidence>
<dbReference type="InterPro" id="IPR002931">
    <property type="entry name" value="Transglutaminase-like"/>
</dbReference>
<feature type="domain" description="Transglutaminase-like" evidence="1">
    <location>
        <begin position="299"/>
        <end position="374"/>
    </location>
</feature>
<dbReference type="RefSeq" id="WP_248412858.1">
    <property type="nucleotide sequence ID" value="NZ_JALPQF010000008.1"/>
</dbReference>
<dbReference type="Gene3D" id="3.10.620.30">
    <property type="match status" value="1"/>
</dbReference>
<dbReference type="SUPFAM" id="SSF54001">
    <property type="entry name" value="Cysteine proteinases"/>
    <property type="match status" value="1"/>
</dbReference>
<dbReference type="Pfam" id="PF01841">
    <property type="entry name" value="Transglut_core"/>
    <property type="match status" value="1"/>
</dbReference>
<dbReference type="InterPro" id="IPR038765">
    <property type="entry name" value="Papain-like_cys_pep_sf"/>
</dbReference>